<comment type="caution">
    <text evidence="2">The sequence shown here is derived from an EMBL/GenBank/DDBJ whole genome shotgun (WGS) entry which is preliminary data.</text>
</comment>
<gene>
    <name evidence="2" type="ORF">PHMEG_0009168</name>
</gene>
<protein>
    <submittedName>
        <fullName evidence="2">Polyprotein</fullName>
    </submittedName>
</protein>
<feature type="domain" description="Retroviral polymerase SH3-like" evidence="1">
    <location>
        <begin position="56"/>
        <end position="100"/>
    </location>
</feature>
<sequence>MARVRTLLSTANMPNKLWSEAFKFAIEVNNVSATSALDGDTPYCRRYGERSDVSSTHNKLENTGKPGLFMGFAKHSDSYRVLNLLNGHIDEVRSVEFEEDGAVEQSYVNRLLINRYGKGRSSLLPTVIPYIRLPVVHQREASVSRGLSDGGAERSA</sequence>
<dbReference type="InterPro" id="IPR057670">
    <property type="entry name" value="SH3_retrovirus"/>
</dbReference>
<name>A0A225WGW5_9STRA</name>
<dbReference type="OrthoDB" id="120564at2759"/>
<evidence type="ECO:0000313" key="3">
    <source>
        <dbReference type="Proteomes" id="UP000198211"/>
    </source>
</evidence>
<evidence type="ECO:0000259" key="1">
    <source>
        <dbReference type="Pfam" id="PF25597"/>
    </source>
</evidence>
<dbReference type="Proteomes" id="UP000198211">
    <property type="component" value="Unassembled WGS sequence"/>
</dbReference>
<accession>A0A225WGW5</accession>
<dbReference type="Pfam" id="PF25597">
    <property type="entry name" value="SH3_retrovirus"/>
    <property type="match status" value="1"/>
</dbReference>
<evidence type="ECO:0000313" key="2">
    <source>
        <dbReference type="EMBL" id="OWZ16966.1"/>
    </source>
</evidence>
<proteinExistence type="predicted"/>
<dbReference type="AlphaFoldDB" id="A0A225WGW5"/>
<keyword evidence="3" id="KW-1185">Reference proteome</keyword>
<organism evidence="2 3">
    <name type="scientific">Phytophthora megakarya</name>
    <dbReference type="NCBI Taxonomy" id="4795"/>
    <lineage>
        <taxon>Eukaryota</taxon>
        <taxon>Sar</taxon>
        <taxon>Stramenopiles</taxon>
        <taxon>Oomycota</taxon>
        <taxon>Peronosporomycetes</taxon>
        <taxon>Peronosporales</taxon>
        <taxon>Peronosporaceae</taxon>
        <taxon>Phytophthora</taxon>
    </lineage>
</organism>
<reference evidence="3" key="1">
    <citation type="submission" date="2017-03" db="EMBL/GenBank/DDBJ databases">
        <title>Phytopthora megakarya and P. palmivora, two closely related causual agents of cacao black pod achieved similar genome size and gene model numbers by different mechanisms.</title>
        <authorList>
            <person name="Ali S."/>
            <person name="Shao J."/>
            <person name="Larry D.J."/>
            <person name="Kronmiller B."/>
            <person name="Shen D."/>
            <person name="Strem M.D."/>
            <person name="Melnick R.L."/>
            <person name="Guiltinan M.J."/>
            <person name="Tyler B.M."/>
            <person name="Meinhardt L.W."/>
            <person name="Bailey B.A."/>
        </authorList>
    </citation>
    <scope>NUCLEOTIDE SEQUENCE [LARGE SCALE GENOMIC DNA]</scope>
    <source>
        <strain evidence="3">zdho120</strain>
    </source>
</reference>
<dbReference type="EMBL" id="NBNE01000836">
    <property type="protein sequence ID" value="OWZ16966.1"/>
    <property type="molecule type" value="Genomic_DNA"/>
</dbReference>